<dbReference type="Proteomes" id="UP001465976">
    <property type="component" value="Unassembled WGS sequence"/>
</dbReference>
<organism evidence="2 3">
    <name type="scientific">Marasmius crinis-equi</name>
    <dbReference type="NCBI Taxonomy" id="585013"/>
    <lineage>
        <taxon>Eukaryota</taxon>
        <taxon>Fungi</taxon>
        <taxon>Dikarya</taxon>
        <taxon>Basidiomycota</taxon>
        <taxon>Agaricomycotina</taxon>
        <taxon>Agaricomycetes</taxon>
        <taxon>Agaricomycetidae</taxon>
        <taxon>Agaricales</taxon>
        <taxon>Marasmiineae</taxon>
        <taxon>Marasmiaceae</taxon>
        <taxon>Marasmius</taxon>
    </lineage>
</organism>
<name>A0ABR3EUB8_9AGAR</name>
<dbReference type="Pfam" id="PF08240">
    <property type="entry name" value="ADH_N"/>
    <property type="match status" value="1"/>
</dbReference>
<dbReference type="CDD" id="cd08249">
    <property type="entry name" value="enoyl_reductase_like"/>
    <property type="match status" value="1"/>
</dbReference>
<dbReference type="InterPro" id="IPR013154">
    <property type="entry name" value="ADH-like_N"/>
</dbReference>
<dbReference type="InterPro" id="IPR011032">
    <property type="entry name" value="GroES-like_sf"/>
</dbReference>
<dbReference type="Pfam" id="PF00107">
    <property type="entry name" value="ADH_zinc_N"/>
    <property type="match status" value="1"/>
</dbReference>
<gene>
    <name evidence="2" type="ORF">V5O48_015508</name>
</gene>
<dbReference type="SUPFAM" id="SSF50129">
    <property type="entry name" value="GroES-like"/>
    <property type="match status" value="1"/>
</dbReference>
<evidence type="ECO:0000259" key="1">
    <source>
        <dbReference type="SMART" id="SM00829"/>
    </source>
</evidence>
<evidence type="ECO:0000313" key="2">
    <source>
        <dbReference type="EMBL" id="KAL0566504.1"/>
    </source>
</evidence>
<dbReference type="PANTHER" id="PTHR45348:SF2">
    <property type="entry name" value="ZINC-TYPE ALCOHOL DEHYDROGENASE-LIKE PROTEIN C2E1P3.01"/>
    <property type="match status" value="1"/>
</dbReference>
<dbReference type="InterPro" id="IPR036291">
    <property type="entry name" value="NAD(P)-bd_dom_sf"/>
</dbReference>
<dbReference type="Gene3D" id="3.40.50.720">
    <property type="entry name" value="NAD(P)-binding Rossmann-like Domain"/>
    <property type="match status" value="1"/>
</dbReference>
<dbReference type="InterPro" id="IPR013149">
    <property type="entry name" value="ADH-like_C"/>
</dbReference>
<dbReference type="SUPFAM" id="SSF51735">
    <property type="entry name" value="NAD(P)-binding Rossmann-fold domains"/>
    <property type="match status" value="1"/>
</dbReference>
<accession>A0ABR3EUB8</accession>
<dbReference type="Gene3D" id="3.90.180.10">
    <property type="entry name" value="Medium-chain alcohol dehydrogenases, catalytic domain"/>
    <property type="match status" value="1"/>
</dbReference>
<dbReference type="PANTHER" id="PTHR45348">
    <property type="entry name" value="HYPOTHETICAL OXIDOREDUCTASE (EUROFUNG)"/>
    <property type="match status" value="1"/>
</dbReference>
<proteinExistence type="predicted"/>
<comment type="caution">
    <text evidence="2">The sequence shown here is derived from an EMBL/GenBank/DDBJ whole genome shotgun (WGS) entry which is preliminary data.</text>
</comment>
<evidence type="ECO:0000313" key="3">
    <source>
        <dbReference type="Proteomes" id="UP001465976"/>
    </source>
</evidence>
<dbReference type="EMBL" id="JBAHYK010001878">
    <property type="protein sequence ID" value="KAL0566504.1"/>
    <property type="molecule type" value="Genomic_DNA"/>
</dbReference>
<feature type="domain" description="Enoyl reductase (ER)" evidence="1">
    <location>
        <begin position="14"/>
        <end position="335"/>
    </location>
</feature>
<dbReference type="SMART" id="SM00829">
    <property type="entry name" value="PKS_ER"/>
    <property type="match status" value="1"/>
</dbReference>
<protein>
    <recommendedName>
        <fullName evidence="1">Enoyl reductase (ER) domain-containing protein</fullName>
    </recommendedName>
</protein>
<sequence>MSSQKALFLLEEKGSFAVDTRNIPSLDQGEVLVKIQAAALNPVDWKIQKYGGLFKRYPAITGTDIAGDVVEVSKGVENLQVGDRVVFQGWFANDYSGFQQFTKVSAEIVAKIPKSLSYSQAASVPLGLATAAIGLFWTSTGAGLNPTVDQNVQFPGQYAVVIGGSSSVGQYAIQLLKFSGFSPIVTYASSRHADFLKSLGATHVIDRQTIAINDLPTEVKKITEKPVRAVYDAISLPETQEAGYATLAEDGDLILVLEPKIKNPVENKKIHYVFGNVQPEANRPFGRALYKNLGQFLEDGTIVPNRPEELPNGLAGIVDGLERLQNDKVSGTKLIALPQETP</sequence>
<dbReference type="InterPro" id="IPR047122">
    <property type="entry name" value="Trans-enoyl_RdTase-like"/>
</dbReference>
<keyword evidence="3" id="KW-1185">Reference proteome</keyword>
<dbReference type="InterPro" id="IPR020843">
    <property type="entry name" value="ER"/>
</dbReference>
<reference evidence="2 3" key="1">
    <citation type="submission" date="2024-02" db="EMBL/GenBank/DDBJ databases">
        <title>A draft genome for the cacao thread blight pathogen Marasmius crinis-equi.</title>
        <authorList>
            <person name="Cohen S.P."/>
            <person name="Baruah I.K."/>
            <person name="Amoako-Attah I."/>
            <person name="Bukari Y."/>
            <person name="Meinhardt L.W."/>
            <person name="Bailey B.A."/>
        </authorList>
    </citation>
    <scope>NUCLEOTIDE SEQUENCE [LARGE SCALE GENOMIC DNA]</scope>
    <source>
        <strain evidence="2 3">GH-76</strain>
    </source>
</reference>